<keyword evidence="1" id="KW-0233">DNA recombination</keyword>
<feature type="compositionally biased region" description="Basic and acidic residues" evidence="2">
    <location>
        <begin position="720"/>
        <end position="733"/>
    </location>
</feature>
<evidence type="ECO:0000259" key="3">
    <source>
        <dbReference type="PROSITE" id="PS50160"/>
    </source>
</evidence>
<dbReference type="SUPFAM" id="SSF52113">
    <property type="entry name" value="BRCT domain"/>
    <property type="match status" value="2"/>
</dbReference>
<evidence type="ECO:0000313" key="6">
    <source>
        <dbReference type="Proteomes" id="UP001291926"/>
    </source>
</evidence>
<evidence type="ECO:0000313" key="5">
    <source>
        <dbReference type="EMBL" id="KAK4478839.1"/>
    </source>
</evidence>
<evidence type="ECO:0000256" key="2">
    <source>
        <dbReference type="SAM" id="MobiDB-lite"/>
    </source>
</evidence>
<dbReference type="Gene3D" id="3.30.470.30">
    <property type="entry name" value="DNA ligase/mRNA capping enzyme"/>
    <property type="match status" value="1"/>
</dbReference>
<protein>
    <recommendedName>
        <fullName evidence="7">DNA ligase 4</fullName>
    </recommendedName>
</protein>
<feature type="domain" description="BRCT" evidence="4">
    <location>
        <begin position="198"/>
        <end position="286"/>
    </location>
</feature>
<feature type="region of interest" description="Disordered" evidence="2">
    <location>
        <begin position="654"/>
        <end position="695"/>
    </location>
</feature>
<dbReference type="PROSITE" id="PS50172">
    <property type="entry name" value="BRCT"/>
    <property type="match status" value="2"/>
</dbReference>
<evidence type="ECO:0000256" key="1">
    <source>
        <dbReference type="ARBA" id="ARBA00023172"/>
    </source>
</evidence>
<feature type="region of interest" description="Disordered" evidence="2">
    <location>
        <begin position="155"/>
        <end position="179"/>
    </location>
</feature>
<dbReference type="SMART" id="SM00292">
    <property type="entry name" value="BRCT"/>
    <property type="match status" value="2"/>
</dbReference>
<dbReference type="PROSITE" id="PS00333">
    <property type="entry name" value="DNA_LIGASE_A2"/>
    <property type="match status" value="1"/>
</dbReference>
<dbReference type="InterPro" id="IPR016059">
    <property type="entry name" value="DNA_ligase_ATP-dep_CS"/>
</dbReference>
<evidence type="ECO:0000259" key="4">
    <source>
        <dbReference type="PROSITE" id="PS50172"/>
    </source>
</evidence>
<reference evidence="5 6" key="1">
    <citation type="journal article" date="2023" name="bioRxiv">
        <title>Genome report: Whole genome sequence and annotation of Penstemon davidsonii.</title>
        <authorList>
            <person name="Ostevik K.L."/>
            <person name="Alabady M."/>
            <person name="Zhang M."/>
            <person name="Rausher M.D."/>
        </authorList>
    </citation>
    <scope>NUCLEOTIDE SEQUENCE [LARGE SCALE GENOMIC DNA]</scope>
    <source>
        <strain evidence="5">DNT005</strain>
        <tissue evidence="5">Whole leaf</tissue>
    </source>
</reference>
<feature type="domain" description="ATP-dependent DNA ligase family profile" evidence="3">
    <location>
        <begin position="1"/>
        <end position="65"/>
    </location>
</feature>
<feature type="compositionally biased region" description="Basic and acidic residues" evidence="2">
    <location>
        <begin position="158"/>
        <end position="179"/>
    </location>
</feature>
<feature type="compositionally biased region" description="Basic and acidic residues" evidence="2">
    <location>
        <begin position="553"/>
        <end position="566"/>
    </location>
</feature>
<dbReference type="CDD" id="cd17722">
    <property type="entry name" value="BRCT_DNA_ligase_IV_rpt1"/>
    <property type="match status" value="1"/>
</dbReference>
<accession>A0ABR0CP91</accession>
<dbReference type="InterPro" id="IPR036420">
    <property type="entry name" value="BRCT_dom_sf"/>
</dbReference>
<feature type="domain" description="BRCT" evidence="4">
    <location>
        <begin position="387"/>
        <end position="457"/>
    </location>
</feature>
<dbReference type="InterPro" id="IPR012310">
    <property type="entry name" value="DNA_ligase_ATP-dep_cent"/>
</dbReference>
<feature type="region of interest" description="Disordered" evidence="2">
    <location>
        <begin position="450"/>
        <end position="640"/>
    </location>
</feature>
<feature type="compositionally biased region" description="Basic and acidic residues" evidence="2">
    <location>
        <begin position="470"/>
        <end position="482"/>
    </location>
</feature>
<organism evidence="5 6">
    <name type="scientific">Penstemon davidsonii</name>
    <dbReference type="NCBI Taxonomy" id="160366"/>
    <lineage>
        <taxon>Eukaryota</taxon>
        <taxon>Viridiplantae</taxon>
        <taxon>Streptophyta</taxon>
        <taxon>Embryophyta</taxon>
        <taxon>Tracheophyta</taxon>
        <taxon>Spermatophyta</taxon>
        <taxon>Magnoliopsida</taxon>
        <taxon>eudicotyledons</taxon>
        <taxon>Gunneridae</taxon>
        <taxon>Pentapetalae</taxon>
        <taxon>asterids</taxon>
        <taxon>lamiids</taxon>
        <taxon>Lamiales</taxon>
        <taxon>Plantaginaceae</taxon>
        <taxon>Cheloneae</taxon>
        <taxon>Penstemon</taxon>
    </lineage>
</organism>
<dbReference type="InterPro" id="IPR001357">
    <property type="entry name" value="BRCT_dom"/>
</dbReference>
<sequence length="765" mass="85996">MQDEGIVLKDLGSKWEPSDRSGKWLKLKPEYIQAGSDLDVLIIGGYYGSGRRGGEVAQFLVGLAERPTPNAHPRRVGTGLSDEELNALVTKLKPYLRSIIVSITSDIRTIRSEVFAAPYSLRFPRIDRVRYDKPWHECLDVQSFVELVHSSNGTTQRATDHVVQDNKPKRSKSSRGEKKNVSIVPSHFIQSDVSQVKGETSIFSNMVFYFVNVPSSNSLDSLHKMVVENGGTFSMNLNSSVTHCIASENKGIKFQAAKHQGDVIHYSWFFDCCSLKKLLPLQPKYFLFLSDGSKKKLQEEVDEFSDLYYLDLDMADLKQILGNIGKVKDSKTIEYYKKKLCPKDEWVRFHGCCIYFHLPNQILKNMNQKVPLEFAMRRMKIEISIGGGSVAETLSDATHLVIVSYPQLGVDFDMLLSSFSEAEKRFLRSRRLQIVKSQWLEDSFEKDQKLPEDSYNLKPQGCQESFTDDSNERDLSGEEYRSLDNTGKDAPCSLDMGGRKSKATLEKTRIVSLPDRVGKRKRGRPSGVSTRKGKSVVNQPRRTRPRVGNKPAKIYENESDKDASSDDKEEFGVSSPIYGSSETGKSEGKSSFNKPLRTRHQSKKKLSEIAINDSDKGASSSDEQTVKEDSEVEETNHGLSEFVNMFVPKVQLEEVEKDSKASSSKAGEPTFDETNEIASGSGSKTQFNDQLGDTDDPVQAMLLNMLPILATQKVESSKPVLEEAKSRTSDTIHEKEKFPLATDMNPVKKKKVSYKDVANELLKDW</sequence>
<dbReference type="PROSITE" id="PS50160">
    <property type="entry name" value="DNA_LIGASE_A3"/>
    <property type="match status" value="1"/>
</dbReference>
<dbReference type="Proteomes" id="UP001291926">
    <property type="component" value="Unassembled WGS sequence"/>
</dbReference>
<keyword evidence="6" id="KW-1185">Reference proteome</keyword>
<dbReference type="SUPFAM" id="SSF50249">
    <property type="entry name" value="Nucleic acid-binding proteins"/>
    <property type="match status" value="1"/>
</dbReference>
<dbReference type="InterPro" id="IPR029710">
    <property type="entry name" value="LIG4"/>
</dbReference>
<dbReference type="EMBL" id="JAYDYQ010002687">
    <property type="protein sequence ID" value="KAK4478839.1"/>
    <property type="molecule type" value="Genomic_DNA"/>
</dbReference>
<name>A0ABR0CP91_9LAMI</name>
<dbReference type="InterPro" id="IPR012340">
    <property type="entry name" value="NA-bd_OB-fold"/>
</dbReference>
<dbReference type="Gene3D" id="2.40.50.140">
    <property type="entry name" value="Nucleic acid-binding proteins"/>
    <property type="match status" value="2"/>
</dbReference>
<dbReference type="PANTHER" id="PTHR45997">
    <property type="entry name" value="DNA LIGASE 4"/>
    <property type="match status" value="1"/>
</dbReference>
<feature type="region of interest" description="Disordered" evidence="2">
    <location>
        <begin position="714"/>
        <end position="733"/>
    </location>
</feature>
<dbReference type="Pfam" id="PF16589">
    <property type="entry name" value="BRCT_2"/>
    <property type="match status" value="1"/>
</dbReference>
<dbReference type="PANTHER" id="PTHR45997:SF1">
    <property type="entry name" value="DNA LIGASE 4"/>
    <property type="match status" value="1"/>
</dbReference>
<feature type="compositionally biased region" description="Polar residues" evidence="2">
    <location>
        <begin position="676"/>
        <end position="691"/>
    </location>
</feature>
<comment type="caution">
    <text evidence="5">The sequence shown here is derived from an EMBL/GenBank/DDBJ whole genome shotgun (WGS) entry which is preliminary data.</text>
</comment>
<proteinExistence type="predicted"/>
<dbReference type="Gene3D" id="3.40.50.10190">
    <property type="entry name" value="BRCT domain"/>
    <property type="match status" value="2"/>
</dbReference>
<evidence type="ECO:0008006" key="7">
    <source>
        <dbReference type="Google" id="ProtNLM"/>
    </source>
</evidence>
<gene>
    <name evidence="5" type="ORF">RD792_014340</name>
</gene>